<feature type="domain" description="G5" evidence="5">
    <location>
        <begin position="509"/>
        <end position="590"/>
    </location>
</feature>
<dbReference type="Proteomes" id="UP000289316">
    <property type="component" value="Unassembled WGS sequence"/>
</dbReference>
<dbReference type="GO" id="GO:0008270">
    <property type="term" value="F:zinc ion binding"/>
    <property type="evidence" value="ECO:0007669"/>
    <property type="project" value="InterPro"/>
</dbReference>
<dbReference type="Pfam" id="PF07581">
    <property type="entry name" value="Glug"/>
    <property type="match status" value="1"/>
</dbReference>
<dbReference type="Gene3D" id="2.20.230.10">
    <property type="entry name" value="Resuscitation-promoting factor rpfb"/>
    <property type="match status" value="6"/>
</dbReference>
<dbReference type="GO" id="GO:0005576">
    <property type="term" value="C:extracellular region"/>
    <property type="evidence" value="ECO:0007669"/>
    <property type="project" value="InterPro"/>
</dbReference>
<keyword evidence="4" id="KW-1133">Transmembrane helix</keyword>
<name>A0A4V1PTI8_9LACO</name>
<feature type="domain" description="G5" evidence="5">
    <location>
        <begin position="251"/>
        <end position="332"/>
    </location>
</feature>
<evidence type="ECO:0000256" key="1">
    <source>
        <dbReference type="ARBA" id="ARBA00022729"/>
    </source>
</evidence>
<reference evidence="6 7" key="1">
    <citation type="submission" date="2018-09" db="EMBL/GenBank/DDBJ databases">
        <title>Murine metabolic-syndrome-specific gut microbial biobank.</title>
        <authorList>
            <person name="Liu C."/>
        </authorList>
    </citation>
    <scope>NUCLEOTIDE SEQUENCE [LARGE SCALE GENOMIC DNA]</scope>
    <source>
        <strain evidence="6 7">C-30</strain>
    </source>
</reference>
<dbReference type="Pfam" id="PF04650">
    <property type="entry name" value="YSIRK_signal"/>
    <property type="match status" value="1"/>
</dbReference>
<dbReference type="NCBIfam" id="TIGR01168">
    <property type="entry name" value="YSIRK_signal"/>
    <property type="match status" value="1"/>
</dbReference>
<feature type="transmembrane region" description="Helical" evidence="4">
    <location>
        <begin position="117"/>
        <end position="137"/>
    </location>
</feature>
<dbReference type="Gene3D" id="2.160.20.110">
    <property type="match status" value="1"/>
</dbReference>
<evidence type="ECO:0000256" key="3">
    <source>
        <dbReference type="SAM" id="MobiDB-lite"/>
    </source>
</evidence>
<feature type="domain" description="G5" evidence="5">
    <location>
        <begin position="337"/>
        <end position="418"/>
    </location>
</feature>
<proteinExistence type="predicted"/>
<gene>
    <name evidence="6" type="ORF">D6C19_04140</name>
</gene>
<dbReference type="SMART" id="SM01208">
    <property type="entry name" value="G5"/>
    <property type="match status" value="6"/>
</dbReference>
<evidence type="ECO:0000256" key="2">
    <source>
        <dbReference type="ARBA" id="ARBA00022801"/>
    </source>
</evidence>
<evidence type="ECO:0000256" key="4">
    <source>
        <dbReference type="SAM" id="Phobius"/>
    </source>
</evidence>
<dbReference type="InterPro" id="IPR008006">
    <property type="entry name" value="Peptidase_M26_N_dom"/>
</dbReference>
<dbReference type="OrthoDB" id="2236949at2"/>
<dbReference type="GO" id="GO:0004222">
    <property type="term" value="F:metalloendopeptidase activity"/>
    <property type="evidence" value="ECO:0007669"/>
    <property type="project" value="InterPro"/>
</dbReference>
<dbReference type="InterPro" id="IPR005877">
    <property type="entry name" value="YSIRK_signal_dom"/>
</dbReference>
<dbReference type="Pfam" id="PF07580">
    <property type="entry name" value="Peptidase_M26_C"/>
    <property type="match status" value="1"/>
</dbReference>
<keyword evidence="2" id="KW-0378">Hydrolase</keyword>
<keyword evidence="4" id="KW-0472">Membrane</keyword>
<feature type="region of interest" description="Disordered" evidence="3">
    <location>
        <begin position="228"/>
        <end position="264"/>
    </location>
</feature>
<dbReference type="EMBL" id="QZFR01000021">
    <property type="protein sequence ID" value="RXV74744.1"/>
    <property type="molecule type" value="Genomic_DNA"/>
</dbReference>
<feature type="domain" description="G5" evidence="5">
    <location>
        <begin position="423"/>
        <end position="504"/>
    </location>
</feature>
<dbReference type="Pfam" id="PF05342">
    <property type="entry name" value="Peptidase_M26_N"/>
    <property type="match status" value="1"/>
</dbReference>
<dbReference type="InterPro" id="IPR011493">
    <property type="entry name" value="GLUG"/>
</dbReference>
<dbReference type="GO" id="GO:0016020">
    <property type="term" value="C:membrane"/>
    <property type="evidence" value="ECO:0007669"/>
    <property type="project" value="InterPro"/>
</dbReference>
<feature type="domain" description="G5" evidence="5">
    <location>
        <begin position="595"/>
        <end position="676"/>
    </location>
</feature>
<evidence type="ECO:0000313" key="6">
    <source>
        <dbReference type="EMBL" id="RXV74744.1"/>
    </source>
</evidence>
<keyword evidence="4" id="KW-0812">Transmembrane</keyword>
<evidence type="ECO:0000259" key="5">
    <source>
        <dbReference type="PROSITE" id="PS51109"/>
    </source>
</evidence>
<dbReference type="InterPro" id="IPR011505">
    <property type="entry name" value="Peptidase_M26_C_dom"/>
</dbReference>
<organism evidence="6 7">
    <name type="scientific">Ligilactobacillus murinus</name>
    <dbReference type="NCBI Taxonomy" id="1622"/>
    <lineage>
        <taxon>Bacteria</taxon>
        <taxon>Bacillati</taxon>
        <taxon>Bacillota</taxon>
        <taxon>Bacilli</taxon>
        <taxon>Lactobacillales</taxon>
        <taxon>Lactobacillaceae</taxon>
        <taxon>Ligilactobacillus</taxon>
    </lineage>
</organism>
<dbReference type="Pfam" id="PF07501">
    <property type="entry name" value="G5"/>
    <property type="match status" value="6"/>
</dbReference>
<dbReference type="PROSITE" id="PS51109">
    <property type="entry name" value="G5"/>
    <property type="match status" value="6"/>
</dbReference>
<evidence type="ECO:0000313" key="7">
    <source>
        <dbReference type="Proteomes" id="UP000289316"/>
    </source>
</evidence>
<keyword evidence="1" id="KW-0732">Signal</keyword>
<dbReference type="RefSeq" id="WP_129303254.1">
    <property type="nucleotide sequence ID" value="NZ_QZFR01000021.1"/>
</dbReference>
<sequence>MSKSNRSKWQIGEQKQRFAIRKFSQGVCSVLVGTIFVFGTPAVIQGDEIVATHIGTKKKEQYQIKFQHVTEASLTSEQRAKVIYDNPPKTKVSSDQVYYLVYRPVATQDLPQTGEGAMPWELGAFGAGALIMGLGVLPRRGRKYRFLTAIIVASTVVGVGSSVVSASPSFAELSNYDRAYLVAEDEELPEIATQHVGYQYIGYLLVSDIKHHEESVPTTRPVTEKLVPNSDKISNTDSPVTGMDKPENPEETTQTVDKETKTEPVGYETQYVADPELLEGTTSVRTPGQAGELTIVYEVTRDATGKEISRVEKSNTITKAPVTEVIARGTKVKEPEEPKVTVSEESKVESVGYETQYVADPELLEGTTSVRTPGQAGERTIVYEVTRDATGKEISRVEKSNTITKAPVTEVIAQGTKVKEPEESKVTVSEESKVESVGYETQYIEDPNMDSGTTTVKTPGQAGERTIVYEVTRDATGKEISRVEKSNTITKAPVTEVIAQGTKVKEPEESKVTVSEESKVESVGYETQYIEDPNMDSGTTTVKTPGQAGERTIVYEVTRDATGKEISRIEKSNTITKAPVTEVIARGTKVKEPEEPKVTVSEESKVESVGYETQYVADPELLEGTTSVRTQGQAGERTIVYEVTRDATGKEISRVEKSNAITKAPVTEVIAQGTKPKTTVTEEVLVEKIPYTSEIQSDPELFVGTTVVKTAGQAGERTIVYEVTRDTNGKELARVEKSDEITKVPVNEVVAKGTKLYAKPLVELASTDESVDNRVATVSYTVTDPNKKLQAIKVSLYKENEKITEKLVDLTTLTTTFADLAYNTNYRLETEYTYDIGQGDQTENLKPITVELTPKKVELKNVDNISLYQLGKNGGLELVSSLAELPTDPNKYVAKIVSRQQKDWYLPVTSFEEIKLGEKTKYQATIATPELVTYQADKRDFSTGHTFLIDQTEISNEYTNFAELIKAIKADPTGDFILAADLDALGFASSDADYITETFSGTLRSKAGNSYTISNLNKPLFNVVKGATIANILLENVAITDNVANTGSLARILDGALISDVNIKGTIASTQTTGGLAARIKNNTQISRASFTGTITLTGNAYDQGGGLVGYAENSRIARSFADVYLTAKVHNTNDNVGGLVGRLASGVVEKSYATGTIKNDGLVKRAGGLIGSAWTNGRVVDAISAVKMENGYIFHGDVDFKRPPHQKTYYVSEVASGLTNDYPTAITEATAKEMLQNWQVAAPTWKAATVAQIIDYSQLQNYQAERELVYRNMEKLLPFYDRYTILKYGNKVLPSDKLYTTALKAVVPMKAGKVVGDSVVDPGQLTSLLLHFADETVTQVALEFLGEYKQTNISEYQFANGLLYTPYQLGGAWNDLLTEVVTAYQTLDYYAAETTASLALQPTEDSLKKAKKTALENYQKIYPDEVLTAEKTAAIEAKAVEQLRIEQLNELYLQDAFAKVQKDIKAQLGSLTTSMAVVDLNSAVIRADLKQRLEAKKLELTLALAYLERLYHINYGELDLHALAAYYPDFYGKKVDILSWLSDFSKLGTKLAVKNNYATYAALFSPLTGDQDVVTYLEHNRRLFAPQLDDNTWFKGATKAYVYEASSKQVPDATVQIYDRLKGKNRLEYRNYLLPLLNLSEKNMFMFTTMTTVSFGIYERYIDEALKSDPTVYAAKQANIDRAVDKYAQIMADYYDTWYRIVDDKVKDQLLTRDIPLWDGYWIIDNTKTGNWKNRWVDKFDKAVSGVYEFFAPVGKMYAPNGVGAYATGSLVHFVVDGQLSDYGVAVSSHEMTHNLDGAVYFNGYGRRQEMGAETFAMGLLEVPSTPGQGQYGLNLAFDWSNKKNLTQASSFSDFTSSADLKRYMKGVFDVTYLLDYAEAQAIIAMSNDDRRQYLRQITYDTNAKQDKITNSGLTYAESIKLTNWESLIDNNIVVARSLSGGSYGKNTYMTVPLYAPIYAGLQNDNGSVGGLLFRKTAFELLADRGWEDGFIPYVSNQYKNQAEAEGEVFSDAYIFKQIWGTEYANYAEFKKAMFNERIAKKDNLKAITITYNKKQETIDSFAKLQTLMDQASAADMLLMRAGKRAVNVDNLKKAIMVEYHALTDSFKSSIFN</sequence>
<protein>
    <submittedName>
        <fullName evidence="6">YSIRK-type signal peptide-containing protein</fullName>
    </submittedName>
</protein>
<dbReference type="InterPro" id="IPR011098">
    <property type="entry name" value="G5_dom"/>
</dbReference>
<accession>A0A4V1PTI8</accession>
<feature type="transmembrane region" description="Helical" evidence="4">
    <location>
        <begin position="144"/>
        <end position="164"/>
    </location>
</feature>
<feature type="domain" description="G5" evidence="5">
    <location>
        <begin position="675"/>
        <end position="756"/>
    </location>
</feature>
<feature type="transmembrane region" description="Helical" evidence="4">
    <location>
        <begin position="23"/>
        <end position="44"/>
    </location>
</feature>
<comment type="caution">
    <text evidence="6">The sequence shown here is derived from an EMBL/GenBank/DDBJ whole genome shotgun (WGS) entry which is preliminary data.</text>
</comment>